<protein>
    <submittedName>
        <fullName evidence="1">Uncharacterized protein</fullName>
    </submittedName>
</protein>
<gene>
    <name evidence="1" type="ORF">E2C01_090559</name>
</gene>
<evidence type="ECO:0000313" key="2">
    <source>
        <dbReference type="Proteomes" id="UP000324222"/>
    </source>
</evidence>
<evidence type="ECO:0000313" key="1">
    <source>
        <dbReference type="EMBL" id="MPC95352.1"/>
    </source>
</evidence>
<organism evidence="1 2">
    <name type="scientific">Portunus trituberculatus</name>
    <name type="common">Swimming crab</name>
    <name type="synonym">Neptunus trituberculatus</name>
    <dbReference type="NCBI Taxonomy" id="210409"/>
    <lineage>
        <taxon>Eukaryota</taxon>
        <taxon>Metazoa</taxon>
        <taxon>Ecdysozoa</taxon>
        <taxon>Arthropoda</taxon>
        <taxon>Crustacea</taxon>
        <taxon>Multicrustacea</taxon>
        <taxon>Malacostraca</taxon>
        <taxon>Eumalacostraca</taxon>
        <taxon>Eucarida</taxon>
        <taxon>Decapoda</taxon>
        <taxon>Pleocyemata</taxon>
        <taxon>Brachyura</taxon>
        <taxon>Eubrachyura</taxon>
        <taxon>Portunoidea</taxon>
        <taxon>Portunidae</taxon>
        <taxon>Portuninae</taxon>
        <taxon>Portunus</taxon>
    </lineage>
</organism>
<name>A0A5B7JGW6_PORTR</name>
<keyword evidence="2" id="KW-1185">Reference proteome</keyword>
<comment type="caution">
    <text evidence="1">The sequence shown here is derived from an EMBL/GenBank/DDBJ whole genome shotgun (WGS) entry which is preliminary data.</text>
</comment>
<sequence>MKERGKDGRKHKRKEEKNKDECYQCMGIAWKKKMKERRKNGILAWKREEDEGKKEEWKKA</sequence>
<proteinExistence type="predicted"/>
<accession>A0A5B7JGW6</accession>
<reference evidence="1 2" key="1">
    <citation type="submission" date="2019-05" db="EMBL/GenBank/DDBJ databases">
        <title>Another draft genome of Portunus trituberculatus and its Hox gene families provides insights of decapod evolution.</title>
        <authorList>
            <person name="Jeong J.-H."/>
            <person name="Song I."/>
            <person name="Kim S."/>
            <person name="Choi T."/>
            <person name="Kim D."/>
            <person name="Ryu S."/>
            <person name="Kim W."/>
        </authorList>
    </citation>
    <scope>NUCLEOTIDE SEQUENCE [LARGE SCALE GENOMIC DNA]</scope>
    <source>
        <tissue evidence="1">Muscle</tissue>
    </source>
</reference>
<dbReference type="Proteomes" id="UP000324222">
    <property type="component" value="Unassembled WGS sequence"/>
</dbReference>
<dbReference type="AlphaFoldDB" id="A0A5B7JGW6"/>
<dbReference type="EMBL" id="VSRR010101900">
    <property type="protein sequence ID" value="MPC95352.1"/>
    <property type="molecule type" value="Genomic_DNA"/>
</dbReference>